<reference evidence="2" key="1">
    <citation type="journal article" date="2022" name="Nat. Commun.">
        <title>Chromosome evolution and the genetic basis of agronomically important traits in greater yam.</title>
        <authorList>
            <person name="Bredeson J.V."/>
            <person name="Lyons J.B."/>
            <person name="Oniyinde I.O."/>
            <person name="Okereke N.R."/>
            <person name="Kolade O."/>
            <person name="Nnabue I."/>
            <person name="Nwadili C.O."/>
            <person name="Hribova E."/>
            <person name="Parker M."/>
            <person name="Nwogha J."/>
            <person name="Shu S."/>
            <person name="Carlson J."/>
            <person name="Kariba R."/>
            <person name="Muthemba S."/>
            <person name="Knop K."/>
            <person name="Barton G.J."/>
            <person name="Sherwood A.V."/>
            <person name="Lopez-Montes A."/>
            <person name="Asiedu R."/>
            <person name="Jamnadass R."/>
            <person name="Muchugi A."/>
            <person name="Goodstein D."/>
            <person name="Egesi C.N."/>
            <person name="Featherston J."/>
            <person name="Asfaw A."/>
            <person name="Simpson G.G."/>
            <person name="Dolezel J."/>
            <person name="Hendre P.S."/>
            <person name="Van Deynze A."/>
            <person name="Kumar P.L."/>
            <person name="Obidiegwu J.E."/>
            <person name="Bhattacharjee R."/>
            <person name="Rokhsar D.S."/>
        </authorList>
    </citation>
    <scope>NUCLEOTIDE SEQUENCE [LARGE SCALE GENOMIC DNA]</scope>
    <source>
        <strain evidence="2">cv. TDa95/00328</strain>
    </source>
</reference>
<organism evidence="1 2">
    <name type="scientific">Dioscorea alata</name>
    <name type="common">Purple yam</name>
    <dbReference type="NCBI Taxonomy" id="55571"/>
    <lineage>
        <taxon>Eukaryota</taxon>
        <taxon>Viridiplantae</taxon>
        <taxon>Streptophyta</taxon>
        <taxon>Embryophyta</taxon>
        <taxon>Tracheophyta</taxon>
        <taxon>Spermatophyta</taxon>
        <taxon>Magnoliopsida</taxon>
        <taxon>Liliopsida</taxon>
        <taxon>Dioscoreales</taxon>
        <taxon>Dioscoreaceae</taxon>
        <taxon>Dioscorea</taxon>
    </lineage>
</organism>
<sequence length="75" mass="8609">MTPVLISLLIHPLTALTLCPHLPRYMAFNGRSPNEGSYLSMREAQMKLVQHLLFSCSFSIFFIFPHFFLIHLGCL</sequence>
<evidence type="ECO:0000313" key="1">
    <source>
        <dbReference type="EMBL" id="KAH7666850.1"/>
    </source>
</evidence>
<protein>
    <submittedName>
        <fullName evidence="1">Uncharacterized protein</fullName>
    </submittedName>
</protein>
<accession>A0ACB7V0M1</accession>
<name>A0ACB7V0M1_DIOAL</name>
<dbReference type="EMBL" id="CM037022">
    <property type="protein sequence ID" value="KAH7666850.1"/>
    <property type="molecule type" value="Genomic_DNA"/>
</dbReference>
<evidence type="ECO:0000313" key="2">
    <source>
        <dbReference type="Proteomes" id="UP000827976"/>
    </source>
</evidence>
<dbReference type="Proteomes" id="UP000827976">
    <property type="component" value="Chromosome 12"/>
</dbReference>
<keyword evidence="2" id="KW-1185">Reference proteome</keyword>
<comment type="caution">
    <text evidence="1">The sequence shown here is derived from an EMBL/GenBank/DDBJ whole genome shotgun (WGS) entry which is preliminary data.</text>
</comment>
<gene>
    <name evidence="1" type="ORF">IHE45_12G023400</name>
</gene>
<proteinExistence type="predicted"/>